<dbReference type="EMBL" id="JAUSUG010000001">
    <property type="protein sequence ID" value="MDQ0252703.1"/>
    <property type="molecule type" value="Genomic_DNA"/>
</dbReference>
<dbReference type="Proteomes" id="UP001230005">
    <property type="component" value="Unassembled WGS sequence"/>
</dbReference>
<protein>
    <submittedName>
        <fullName evidence="1">Uncharacterized protein</fullName>
    </submittedName>
</protein>
<name>A0ABT9ZN90_9BACI</name>
<organism evidence="1 2">
    <name type="scientific">Evansella vedderi</name>
    <dbReference type="NCBI Taxonomy" id="38282"/>
    <lineage>
        <taxon>Bacteria</taxon>
        <taxon>Bacillati</taxon>
        <taxon>Bacillota</taxon>
        <taxon>Bacilli</taxon>
        <taxon>Bacillales</taxon>
        <taxon>Bacillaceae</taxon>
        <taxon>Evansella</taxon>
    </lineage>
</organism>
<comment type="caution">
    <text evidence="1">The sequence shown here is derived from an EMBL/GenBank/DDBJ whole genome shotgun (WGS) entry which is preliminary data.</text>
</comment>
<proteinExistence type="predicted"/>
<evidence type="ECO:0000313" key="1">
    <source>
        <dbReference type="EMBL" id="MDQ0252703.1"/>
    </source>
</evidence>
<reference evidence="1 2" key="1">
    <citation type="submission" date="2023-07" db="EMBL/GenBank/DDBJ databases">
        <title>Genomic Encyclopedia of Type Strains, Phase IV (KMG-IV): sequencing the most valuable type-strain genomes for metagenomic binning, comparative biology and taxonomic classification.</title>
        <authorList>
            <person name="Goeker M."/>
        </authorList>
    </citation>
    <scope>NUCLEOTIDE SEQUENCE [LARGE SCALE GENOMIC DNA]</scope>
    <source>
        <strain evidence="1 2">DSM 9768</strain>
    </source>
</reference>
<gene>
    <name evidence="1" type="ORF">J2S74_000075</name>
</gene>
<sequence>MFLQTPRLMKKHLTLQSTSFENKQCIKTKLFLPFESPSLTISLWNASFEQITVFVIP</sequence>
<keyword evidence="2" id="KW-1185">Reference proteome</keyword>
<evidence type="ECO:0000313" key="2">
    <source>
        <dbReference type="Proteomes" id="UP001230005"/>
    </source>
</evidence>
<accession>A0ABT9ZN90</accession>